<proteinExistence type="predicted"/>
<evidence type="ECO:0000259" key="4">
    <source>
        <dbReference type="PROSITE" id="PS50835"/>
    </source>
</evidence>
<dbReference type="Gene3D" id="2.60.40.10">
    <property type="entry name" value="Immunoglobulins"/>
    <property type="match status" value="1"/>
</dbReference>
<evidence type="ECO:0000256" key="1">
    <source>
        <dbReference type="ARBA" id="ARBA00022729"/>
    </source>
</evidence>
<dbReference type="InterPro" id="IPR007110">
    <property type="entry name" value="Ig-like_dom"/>
</dbReference>
<name>A0A8C2AY90_CYPCA</name>
<evidence type="ECO:0000256" key="2">
    <source>
        <dbReference type="ARBA" id="ARBA00022859"/>
    </source>
</evidence>
<dbReference type="AlphaFoldDB" id="A0A8C2AY90"/>
<organism evidence="5 6">
    <name type="scientific">Cyprinus carpio</name>
    <name type="common">Common carp</name>
    <dbReference type="NCBI Taxonomy" id="7962"/>
    <lineage>
        <taxon>Eukaryota</taxon>
        <taxon>Metazoa</taxon>
        <taxon>Chordata</taxon>
        <taxon>Craniata</taxon>
        <taxon>Vertebrata</taxon>
        <taxon>Euteleostomi</taxon>
        <taxon>Actinopterygii</taxon>
        <taxon>Neopterygii</taxon>
        <taxon>Teleostei</taxon>
        <taxon>Ostariophysi</taxon>
        <taxon>Cypriniformes</taxon>
        <taxon>Cyprinidae</taxon>
        <taxon>Cyprininae</taxon>
        <taxon>Cyprinus</taxon>
    </lineage>
</organism>
<dbReference type="GO" id="GO:0007166">
    <property type="term" value="P:cell surface receptor signaling pathway"/>
    <property type="evidence" value="ECO:0007669"/>
    <property type="project" value="TreeGrafter"/>
</dbReference>
<feature type="chain" id="PRO_5034244923" description="Ig-like domain-containing protein" evidence="3">
    <location>
        <begin position="20"/>
        <end position="122"/>
    </location>
</feature>
<dbReference type="GO" id="GO:0002376">
    <property type="term" value="P:immune system process"/>
    <property type="evidence" value="ECO:0007669"/>
    <property type="project" value="UniProtKB-KW"/>
</dbReference>
<dbReference type="Ensembl" id="ENSCCRT00015115823.1">
    <property type="protein sequence ID" value="ENSCCRP00015112282.1"/>
    <property type="gene ID" value="ENSCCRG00015044459.1"/>
</dbReference>
<feature type="domain" description="Ig-like" evidence="4">
    <location>
        <begin position="25"/>
        <end position="122"/>
    </location>
</feature>
<dbReference type="InterPro" id="IPR036179">
    <property type="entry name" value="Ig-like_dom_sf"/>
</dbReference>
<evidence type="ECO:0000256" key="3">
    <source>
        <dbReference type="SAM" id="SignalP"/>
    </source>
</evidence>
<evidence type="ECO:0000313" key="5">
    <source>
        <dbReference type="Ensembl" id="ENSCCRP00015112282.1"/>
    </source>
</evidence>
<keyword evidence="1 3" id="KW-0732">Signal</keyword>
<dbReference type="PANTHER" id="PTHR23268">
    <property type="entry name" value="T-CELL RECEPTOR BETA CHAIN"/>
    <property type="match status" value="1"/>
</dbReference>
<dbReference type="InterPro" id="IPR013106">
    <property type="entry name" value="Ig_V-set"/>
</dbReference>
<feature type="signal peptide" evidence="3">
    <location>
        <begin position="1"/>
        <end position="19"/>
    </location>
</feature>
<reference evidence="5" key="1">
    <citation type="submission" date="2025-08" db="UniProtKB">
        <authorList>
            <consortium name="Ensembl"/>
        </authorList>
    </citation>
    <scope>IDENTIFICATION</scope>
</reference>
<dbReference type="PROSITE" id="PS50835">
    <property type="entry name" value="IG_LIKE"/>
    <property type="match status" value="1"/>
</dbReference>
<accession>A0A8C2AY90</accession>
<dbReference type="GO" id="GO:0005886">
    <property type="term" value="C:plasma membrane"/>
    <property type="evidence" value="ECO:0007669"/>
    <property type="project" value="TreeGrafter"/>
</dbReference>
<evidence type="ECO:0000313" key="6">
    <source>
        <dbReference type="Proteomes" id="UP000694700"/>
    </source>
</evidence>
<dbReference type="InterPro" id="IPR050413">
    <property type="entry name" value="TCR_beta_variable"/>
</dbReference>
<keyword evidence="2" id="KW-0391">Immunity</keyword>
<dbReference type="InterPro" id="IPR013783">
    <property type="entry name" value="Ig-like_fold"/>
</dbReference>
<protein>
    <recommendedName>
        <fullName evidence="4">Ig-like domain-containing protein</fullName>
    </recommendedName>
</protein>
<dbReference type="SUPFAM" id="SSF48726">
    <property type="entry name" value="Immunoglobulin"/>
    <property type="match status" value="1"/>
</dbReference>
<dbReference type="Pfam" id="PF07686">
    <property type="entry name" value="V-set"/>
    <property type="match status" value="1"/>
</dbReference>
<dbReference type="Proteomes" id="UP000694700">
    <property type="component" value="Unplaced"/>
</dbReference>
<sequence>MKLILITFGFFWIFSITVSSTLKDPSLIFCNQDESTVIICTHNIPSYYRILWYKQSPEMLGFKLMGFINYDAENKEPEFENKIKLDGDGQKNGTLIINNLMLTDSAVYFCAAYDTVLRITSV</sequence>